<protein>
    <submittedName>
        <fullName evidence="2">Uncharacterized protein DUF742</fullName>
    </submittedName>
</protein>
<proteinExistence type="predicted"/>
<dbReference type="AlphaFoldDB" id="A0A438MQ83"/>
<dbReference type="InterPro" id="IPR007995">
    <property type="entry name" value="DUF742"/>
</dbReference>
<name>A0A438MQ83_9ACTN</name>
<accession>A0A438MQ83</accession>
<feature type="region of interest" description="Disordered" evidence="1">
    <location>
        <begin position="1"/>
        <end position="43"/>
    </location>
</feature>
<reference evidence="2 3" key="1">
    <citation type="submission" date="2019-01" db="EMBL/GenBank/DDBJ databases">
        <title>Sequencing the genomes of 1000 actinobacteria strains.</title>
        <authorList>
            <person name="Klenk H.-P."/>
        </authorList>
    </citation>
    <scope>NUCLEOTIDE SEQUENCE [LARGE SCALE GENOMIC DNA]</scope>
    <source>
        <strain evidence="2 3">DSM 43925</strain>
    </source>
</reference>
<feature type="non-terminal residue" evidence="2">
    <location>
        <position position="63"/>
    </location>
</feature>
<dbReference type="EMBL" id="SAUN01000001">
    <property type="protein sequence ID" value="RVX48020.1"/>
    <property type="molecule type" value="Genomic_DNA"/>
</dbReference>
<dbReference type="OrthoDB" id="3543733at2"/>
<dbReference type="RefSeq" id="WP_127940369.1">
    <property type="nucleotide sequence ID" value="NZ_SAUN01000001.1"/>
</dbReference>
<evidence type="ECO:0000313" key="2">
    <source>
        <dbReference type="EMBL" id="RVX48020.1"/>
    </source>
</evidence>
<keyword evidence="3" id="KW-1185">Reference proteome</keyword>
<organism evidence="2 3">
    <name type="scientific">Nonomuraea polychroma</name>
    <dbReference type="NCBI Taxonomy" id="46176"/>
    <lineage>
        <taxon>Bacteria</taxon>
        <taxon>Bacillati</taxon>
        <taxon>Actinomycetota</taxon>
        <taxon>Actinomycetes</taxon>
        <taxon>Streptosporangiales</taxon>
        <taxon>Streptosporangiaceae</taxon>
        <taxon>Nonomuraea</taxon>
    </lineage>
</organism>
<sequence length="63" mass="6573">MTNPSWNSGGWNSGGWEPPPPTPVSSDPASPVRPYAVTGGRTAPKVKLAMEALVSSATAEHRE</sequence>
<dbReference type="Pfam" id="PF05331">
    <property type="entry name" value="DUF742"/>
    <property type="match status" value="1"/>
</dbReference>
<comment type="caution">
    <text evidence="2">The sequence shown here is derived from an EMBL/GenBank/DDBJ whole genome shotgun (WGS) entry which is preliminary data.</text>
</comment>
<dbReference type="Proteomes" id="UP000284824">
    <property type="component" value="Unassembled WGS sequence"/>
</dbReference>
<feature type="compositionally biased region" description="Low complexity" evidence="1">
    <location>
        <begin position="1"/>
        <end position="16"/>
    </location>
</feature>
<evidence type="ECO:0000256" key="1">
    <source>
        <dbReference type="SAM" id="MobiDB-lite"/>
    </source>
</evidence>
<gene>
    <name evidence="2" type="ORF">EDD27_10975</name>
</gene>
<evidence type="ECO:0000313" key="3">
    <source>
        <dbReference type="Proteomes" id="UP000284824"/>
    </source>
</evidence>